<feature type="region of interest" description="Disordered" evidence="5">
    <location>
        <begin position="164"/>
        <end position="196"/>
    </location>
</feature>
<keyword evidence="2" id="KW-0479">Metal-binding</keyword>
<sequence length="389" mass="41859">MALPAHVINFPASTNTVRVYVVDSTSDITVPNAFLFGPSVPGFELLKNGNSFSFLIEHTVDGKTRKVLFDLGTRTDWATGFSPAALKGLEHLMTLKSSTGEPAAALFAAKDVHTVLKDGGVDPDSVEAIVWSHAHIDHTGNPALFGPGTALVVGPNYAPCNHGLSPHVHTHAEKGEGEGEGDAPPPRLLPGYPEDPESLLVETDYKGRELRQIKQEEFTVTIGGFGALDYFGDGSFYLLDTPGHAPGHLCGLARVSSEDGGHFVLMAGDAFHHMGELRPNPYRPLPKEYVDSKLLSQIEGSAPDKPLFAPAGAMHLNAGEATATLVKMQAIDSDPNVFIIAAHDMHVFAALEAEDRRGFFPQGTINDFVERGLVAQTEWTFLKDVEHLK</sequence>
<name>A0ABR3Z628_9PEZI</name>
<reference evidence="7 8" key="1">
    <citation type="journal article" date="2024" name="IMA Fungus">
        <title>IMA Genome - F19 : A genome assembly and annotation guide to empower mycologists, including annotated draft genome sequences of Ceratocystis pirilliformis, Diaporthe australafricana, Fusarium ophioides, Paecilomyces lecythidis, and Sporothrix stenoceras.</title>
        <authorList>
            <person name="Aylward J."/>
            <person name="Wilson A.M."/>
            <person name="Visagie C.M."/>
            <person name="Spraker J."/>
            <person name="Barnes I."/>
            <person name="Buitendag C."/>
            <person name="Ceriani C."/>
            <person name="Del Mar Angel L."/>
            <person name="du Plessis D."/>
            <person name="Fuchs T."/>
            <person name="Gasser K."/>
            <person name="Kramer D."/>
            <person name="Li W."/>
            <person name="Munsamy K."/>
            <person name="Piso A."/>
            <person name="Price J.L."/>
            <person name="Sonnekus B."/>
            <person name="Thomas C."/>
            <person name="van der Nest A."/>
            <person name="van Dijk A."/>
            <person name="van Heerden A."/>
            <person name="van Vuuren N."/>
            <person name="Yilmaz N."/>
            <person name="Duong T.A."/>
            <person name="van der Merwe N.A."/>
            <person name="Wingfield M.J."/>
            <person name="Wingfield B.D."/>
        </authorList>
    </citation>
    <scope>NUCLEOTIDE SEQUENCE [LARGE SCALE GENOMIC DNA]</scope>
    <source>
        <strain evidence="7 8">CMW 5346</strain>
    </source>
</reference>
<dbReference type="Proteomes" id="UP001583186">
    <property type="component" value="Unassembled WGS sequence"/>
</dbReference>
<evidence type="ECO:0000256" key="3">
    <source>
        <dbReference type="ARBA" id="ARBA00022801"/>
    </source>
</evidence>
<dbReference type="PANTHER" id="PTHR42978:SF5">
    <property type="entry name" value="METALLO-BETA-LACTAMASE DOMAIN-CONTAINING PROTEIN"/>
    <property type="match status" value="1"/>
</dbReference>
<dbReference type="Pfam" id="PF00753">
    <property type="entry name" value="Lactamase_B"/>
    <property type="match status" value="1"/>
</dbReference>
<feature type="domain" description="Metallo-beta-lactamase" evidence="6">
    <location>
        <begin position="50"/>
        <end position="312"/>
    </location>
</feature>
<dbReference type="SUPFAM" id="SSF56281">
    <property type="entry name" value="Metallo-hydrolase/oxidoreductase"/>
    <property type="match status" value="1"/>
</dbReference>
<evidence type="ECO:0000313" key="7">
    <source>
        <dbReference type="EMBL" id="KAL1895657.1"/>
    </source>
</evidence>
<dbReference type="InterPro" id="IPR036866">
    <property type="entry name" value="RibonucZ/Hydroxyglut_hydro"/>
</dbReference>
<dbReference type="InterPro" id="IPR001279">
    <property type="entry name" value="Metallo-B-lactamas"/>
</dbReference>
<organism evidence="7 8">
    <name type="scientific">Sporothrix stenoceras</name>
    <dbReference type="NCBI Taxonomy" id="5173"/>
    <lineage>
        <taxon>Eukaryota</taxon>
        <taxon>Fungi</taxon>
        <taxon>Dikarya</taxon>
        <taxon>Ascomycota</taxon>
        <taxon>Pezizomycotina</taxon>
        <taxon>Sordariomycetes</taxon>
        <taxon>Sordariomycetidae</taxon>
        <taxon>Ophiostomatales</taxon>
        <taxon>Ophiostomataceae</taxon>
        <taxon>Sporothrix</taxon>
    </lineage>
</organism>
<proteinExistence type="inferred from homology"/>
<keyword evidence="4" id="KW-0862">Zinc</keyword>
<dbReference type="InterPro" id="IPR051013">
    <property type="entry name" value="MBL_superfamily_lactonases"/>
</dbReference>
<keyword evidence="3" id="KW-0378">Hydrolase</keyword>
<dbReference type="Gene3D" id="3.60.15.10">
    <property type="entry name" value="Ribonuclease Z/Hydroxyacylglutathione hydrolase-like"/>
    <property type="match status" value="1"/>
</dbReference>
<protein>
    <recommendedName>
        <fullName evidence="6">Metallo-beta-lactamase domain-containing protein</fullName>
    </recommendedName>
</protein>
<dbReference type="PANTHER" id="PTHR42978">
    <property type="entry name" value="QUORUM-QUENCHING LACTONASE YTNP-RELATED-RELATED"/>
    <property type="match status" value="1"/>
</dbReference>
<comment type="similarity">
    <text evidence="1">Belongs to the metallo-beta-lactamase superfamily.</text>
</comment>
<accession>A0ABR3Z628</accession>
<evidence type="ECO:0000256" key="2">
    <source>
        <dbReference type="ARBA" id="ARBA00022723"/>
    </source>
</evidence>
<evidence type="ECO:0000256" key="5">
    <source>
        <dbReference type="SAM" id="MobiDB-lite"/>
    </source>
</evidence>
<keyword evidence="8" id="KW-1185">Reference proteome</keyword>
<dbReference type="EMBL" id="JAWCUI010000026">
    <property type="protein sequence ID" value="KAL1895657.1"/>
    <property type="molecule type" value="Genomic_DNA"/>
</dbReference>
<evidence type="ECO:0000259" key="6">
    <source>
        <dbReference type="SMART" id="SM00849"/>
    </source>
</evidence>
<dbReference type="CDD" id="cd07730">
    <property type="entry name" value="metallo-hydrolase-like_MBL-fold"/>
    <property type="match status" value="1"/>
</dbReference>
<dbReference type="SMART" id="SM00849">
    <property type="entry name" value="Lactamase_B"/>
    <property type="match status" value="1"/>
</dbReference>
<evidence type="ECO:0000256" key="1">
    <source>
        <dbReference type="ARBA" id="ARBA00007749"/>
    </source>
</evidence>
<gene>
    <name evidence="7" type="ORF">Sste5346_005127</name>
</gene>
<evidence type="ECO:0000313" key="8">
    <source>
        <dbReference type="Proteomes" id="UP001583186"/>
    </source>
</evidence>
<comment type="caution">
    <text evidence="7">The sequence shown here is derived from an EMBL/GenBank/DDBJ whole genome shotgun (WGS) entry which is preliminary data.</text>
</comment>
<evidence type="ECO:0000256" key="4">
    <source>
        <dbReference type="ARBA" id="ARBA00022833"/>
    </source>
</evidence>